<comment type="caution">
    <text evidence="2">The sequence shown here is derived from an EMBL/GenBank/DDBJ whole genome shotgun (WGS) entry which is preliminary data.</text>
</comment>
<organism evidence="2 3">
    <name type="scientific">Novosphingobium chloroacetimidivorans</name>
    <dbReference type="NCBI Taxonomy" id="1428314"/>
    <lineage>
        <taxon>Bacteria</taxon>
        <taxon>Pseudomonadati</taxon>
        <taxon>Pseudomonadota</taxon>
        <taxon>Alphaproteobacteria</taxon>
        <taxon>Sphingomonadales</taxon>
        <taxon>Sphingomonadaceae</taxon>
        <taxon>Novosphingobium</taxon>
    </lineage>
</organism>
<feature type="region of interest" description="Disordered" evidence="1">
    <location>
        <begin position="20"/>
        <end position="43"/>
    </location>
</feature>
<reference evidence="2 3" key="1">
    <citation type="submission" date="2020-08" db="EMBL/GenBank/DDBJ databases">
        <title>Functional genomics of gut bacteria from endangered species of beetles.</title>
        <authorList>
            <person name="Carlos-Shanley C."/>
        </authorList>
    </citation>
    <scope>NUCLEOTIDE SEQUENCE [LARGE SCALE GENOMIC DNA]</scope>
    <source>
        <strain evidence="2 3">S00245</strain>
    </source>
</reference>
<evidence type="ECO:0000313" key="2">
    <source>
        <dbReference type="EMBL" id="MBB4860459.1"/>
    </source>
</evidence>
<keyword evidence="3" id="KW-1185">Reference proteome</keyword>
<dbReference type="Proteomes" id="UP000555448">
    <property type="component" value="Unassembled WGS sequence"/>
</dbReference>
<evidence type="ECO:0000256" key="1">
    <source>
        <dbReference type="SAM" id="MobiDB-lite"/>
    </source>
</evidence>
<name>A0A7W7KCS9_9SPHN</name>
<dbReference type="AlphaFoldDB" id="A0A7W7KCS9"/>
<sequence length="43" mass="4425">MNTVSPNLVIPAQGGIPLLAVERPAPEDERSPRLRGGDEGGAS</sequence>
<feature type="compositionally biased region" description="Basic and acidic residues" evidence="1">
    <location>
        <begin position="24"/>
        <end position="43"/>
    </location>
</feature>
<gene>
    <name evidence="2" type="ORF">HNO88_003802</name>
</gene>
<evidence type="ECO:0000313" key="3">
    <source>
        <dbReference type="Proteomes" id="UP000555448"/>
    </source>
</evidence>
<accession>A0A7W7KCS9</accession>
<protein>
    <submittedName>
        <fullName evidence="2">Uncharacterized protein</fullName>
    </submittedName>
</protein>
<proteinExistence type="predicted"/>
<dbReference type="EMBL" id="JACHLR010000022">
    <property type="protein sequence ID" value="MBB4860459.1"/>
    <property type="molecule type" value="Genomic_DNA"/>
</dbReference>